<protein>
    <submittedName>
        <fullName evidence="1">Uncharacterized protein</fullName>
    </submittedName>
</protein>
<dbReference type="NCBIfam" id="NF037950">
    <property type="entry name" value="spanin2_1"/>
    <property type="match status" value="1"/>
</dbReference>
<dbReference type="EMBL" id="BMRB01000009">
    <property type="protein sequence ID" value="GGS57308.1"/>
    <property type="molecule type" value="Genomic_DNA"/>
</dbReference>
<accession>A0A918GTI5</accession>
<evidence type="ECO:0000313" key="2">
    <source>
        <dbReference type="Proteomes" id="UP000660680"/>
    </source>
</evidence>
<comment type="caution">
    <text evidence="1">The sequence shown here is derived from an EMBL/GenBank/DDBJ whole genome shotgun (WGS) entry which is preliminary data.</text>
</comment>
<gene>
    <name evidence="1" type="ORF">GCM10010171_60310</name>
</gene>
<organism evidence="1 2">
    <name type="scientific">Actinokineospora fastidiosa</name>
    <dbReference type="NCBI Taxonomy" id="1816"/>
    <lineage>
        <taxon>Bacteria</taxon>
        <taxon>Bacillati</taxon>
        <taxon>Actinomycetota</taxon>
        <taxon>Actinomycetes</taxon>
        <taxon>Pseudonocardiales</taxon>
        <taxon>Pseudonocardiaceae</taxon>
        <taxon>Actinokineospora</taxon>
    </lineage>
</organism>
<keyword evidence="2" id="KW-1185">Reference proteome</keyword>
<sequence length="114" mass="11541">MALLTGCAEIQQAADTVNAADRALTTAQVCVQAIGAIDFIPSTDPATAVEQSRGAAQELSALAAQAGDVTVSEAIDGVATMLGNVSLDDFATPVEWLQERTSQAAAVLNACAGY</sequence>
<dbReference type="Proteomes" id="UP000660680">
    <property type="component" value="Unassembled WGS sequence"/>
</dbReference>
<evidence type="ECO:0000313" key="1">
    <source>
        <dbReference type="EMBL" id="GGS57308.1"/>
    </source>
</evidence>
<name>A0A918GTI5_9PSEU</name>
<dbReference type="AlphaFoldDB" id="A0A918GTI5"/>
<proteinExistence type="predicted"/>
<reference evidence="1" key="1">
    <citation type="journal article" date="2014" name="Int. J. Syst. Evol. Microbiol.">
        <title>Complete genome sequence of Corynebacterium casei LMG S-19264T (=DSM 44701T), isolated from a smear-ripened cheese.</title>
        <authorList>
            <consortium name="US DOE Joint Genome Institute (JGI-PGF)"/>
            <person name="Walter F."/>
            <person name="Albersmeier A."/>
            <person name="Kalinowski J."/>
            <person name="Ruckert C."/>
        </authorList>
    </citation>
    <scope>NUCLEOTIDE SEQUENCE</scope>
    <source>
        <strain evidence="1">JCM 3276</strain>
    </source>
</reference>
<reference evidence="1" key="2">
    <citation type="submission" date="2020-09" db="EMBL/GenBank/DDBJ databases">
        <authorList>
            <person name="Sun Q."/>
            <person name="Ohkuma M."/>
        </authorList>
    </citation>
    <scope>NUCLEOTIDE SEQUENCE</scope>
    <source>
        <strain evidence="1">JCM 3276</strain>
    </source>
</reference>